<feature type="active site" evidence="16">
    <location>
        <position position="180"/>
    </location>
</feature>
<keyword evidence="7 16" id="KW-0285">Flavoprotein</keyword>
<dbReference type="PANTHER" id="PTHR21071:SF4">
    <property type="entry name" value="UDP-N-ACETYLENOLPYRUVOYLGLUCOSAMINE REDUCTASE"/>
    <property type="match status" value="1"/>
</dbReference>
<keyword evidence="14 16" id="KW-0961">Cell wall biogenesis/degradation</keyword>
<evidence type="ECO:0000256" key="11">
    <source>
        <dbReference type="ARBA" id="ARBA00022984"/>
    </source>
</evidence>
<dbReference type="NCBIfam" id="TIGR00179">
    <property type="entry name" value="murB"/>
    <property type="match status" value="1"/>
</dbReference>
<evidence type="ECO:0000313" key="19">
    <source>
        <dbReference type="Proteomes" id="UP001559623"/>
    </source>
</evidence>
<dbReference type="NCBIfam" id="NF010480">
    <property type="entry name" value="PRK13905.1"/>
    <property type="match status" value="1"/>
</dbReference>
<feature type="domain" description="FAD-binding PCMH-type" evidence="17">
    <location>
        <begin position="35"/>
        <end position="201"/>
    </location>
</feature>
<evidence type="ECO:0000256" key="12">
    <source>
        <dbReference type="ARBA" id="ARBA00023002"/>
    </source>
</evidence>
<comment type="cofactor">
    <cofactor evidence="1 16">
        <name>FAD</name>
        <dbReference type="ChEBI" id="CHEBI:57692"/>
    </cofactor>
</comment>
<comment type="similarity">
    <text evidence="16">Belongs to the MurB family.</text>
</comment>
<evidence type="ECO:0000256" key="9">
    <source>
        <dbReference type="ARBA" id="ARBA00022857"/>
    </source>
</evidence>
<dbReference type="Pfam" id="PF01565">
    <property type="entry name" value="FAD_binding_4"/>
    <property type="match status" value="1"/>
</dbReference>
<dbReference type="RefSeq" id="WP_368846021.1">
    <property type="nucleotide sequence ID" value="NZ_CP194411.1"/>
</dbReference>
<dbReference type="InterPro" id="IPR036318">
    <property type="entry name" value="FAD-bd_PCMH-like_sf"/>
</dbReference>
<reference evidence="18 19" key="1">
    <citation type="submission" date="2023-04" db="EMBL/GenBank/DDBJ databases">
        <title>Genome Sequence of Selenomonas sputigena ATCC 33150.</title>
        <authorList>
            <person name="Miller D.P."/>
            <person name="Anvari S."/>
            <person name="Polson S.W."/>
            <person name="Macdonald M."/>
            <person name="Mcdowell J.V."/>
        </authorList>
    </citation>
    <scope>NUCLEOTIDE SEQUENCE [LARGE SCALE GENOMIC DNA]</scope>
    <source>
        <strain evidence="18 19">ATCC 33150</strain>
    </source>
</reference>
<dbReference type="EC" id="1.3.1.98" evidence="16"/>
<feature type="active site" description="Proton donor" evidence="16">
    <location>
        <position position="230"/>
    </location>
</feature>
<dbReference type="InterPro" id="IPR016166">
    <property type="entry name" value="FAD-bd_PCMH"/>
</dbReference>
<dbReference type="PANTHER" id="PTHR21071">
    <property type="entry name" value="UDP-N-ACETYLENOLPYRUVOYLGLUCOSAMINE REDUCTASE"/>
    <property type="match status" value="1"/>
</dbReference>
<evidence type="ECO:0000259" key="17">
    <source>
        <dbReference type="PROSITE" id="PS51387"/>
    </source>
</evidence>
<keyword evidence="13 16" id="KW-0131">Cell cycle</keyword>
<dbReference type="Pfam" id="PF02873">
    <property type="entry name" value="MurB_C"/>
    <property type="match status" value="1"/>
</dbReference>
<feature type="active site" evidence="16">
    <location>
        <position position="300"/>
    </location>
</feature>
<comment type="function">
    <text evidence="2 16">Cell wall formation.</text>
</comment>
<dbReference type="InterPro" id="IPR036635">
    <property type="entry name" value="MurB_C_sf"/>
</dbReference>
<keyword evidence="19" id="KW-1185">Reference proteome</keyword>
<evidence type="ECO:0000256" key="10">
    <source>
        <dbReference type="ARBA" id="ARBA00022960"/>
    </source>
</evidence>
<evidence type="ECO:0000256" key="16">
    <source>
        <dbReference type="HAMAP-Rule" id="MF_00037"/>
    </source>
</evidence>
<dbReference type="InterPro" id="IPR006094">
    <property type="entry name" value="Oxid_FAD_bind_N"/>
</dbReference>
<dbReference type="HAMAP" id="MF_00037">
    <property type="entry name" value="MurB"/>
    <property type="match status" value="1"/>
</dbReference>
<evidence type="ECO:0000256" key="13">
    <source>
        <dbReference type="ARBA" id="ARBA00023306"/>
    </source>
</evidence>
<evidence type="ECO:0000256" key="15">
    <source>
        <dbReference type="ARBA" id="ARBA00048914"/>
    </source>
</evidence>
<accession>A0ABV3X280</accession>
<comment type="pathway">
    <text evidence="4 16">Cell wall biogenesis; peptidoglycan biosynthesis.</text>
</comment>
<keyword evidence="5 16" id="KW-0963">Cytoplasm</keyword>
<sequence length="308" mass="33801">MDLQINQNFVDEIRERIEAEKFLLNEPMKEHTTFKIGGPADYLIFPSSIDEVAFIFRSLRKYDIPFVILGNGSNVLVLDRGIRGAVIKFDSPMSFIKRNDARITAGAGALLQDVSNFAVKNSLSGMEFACGIPGSIGGAVFMNAGAYDGEMKSIVEGVRAVSPKGEVTEFEVDDLDFSYRHSVFQKNGYAVCEVELKLIPGDKKNIEEKVAGFTKRRESKQPLEMPSAGSTFKRPEGYYAGTLIEQTGLKGFAVGGAEISVKHAGFVVNTGGATAKDVLELIRQVQQRVFEKNGVRLFPEVRILGEAE</sequence>
<dbReference type="InterPro" id="IPR011601">
    <property type="entry name" value="MurB_C"/>
</dbReference>
<dbReference type="SUPFAM" id="SSF56194">
    <property type="entry name" value="Uridine diphospho-N-Acetylenolpyruvylglucosamine reductase, MurB, C-terminal domain"/>
    <property type="match status" value="1"/>
</dbReference>
<dbReference type="InterPro" id="IPR003170">
    <property type="entry name" value="MurB"/>
</dbReference>
<dbReference type="InterPro" id="IPR016169">
    <property type="entry name" value="FAD-bd_PCMH_sub2"/>
</dbReference>
<comment type="catalytic activity">
    <reaction evidence="15 16">
        <text>UDP-N-acetyl-alpha-D-muramate + NADP(+) = UDP-N-acetyl-3-O-(1-carboxyvinyl)-alpha-D-glucosamine + NADPH + H(+)</text>
        <dbReference type="Rhea" id="RHEA:12248"/>
        <dbReference type="ChEBI" id="CHEBI:15378"/>
        <dbReference type="ChEBI" id="CHEBI:57783"/>
        <dbReference type="ChEBI" id="CHEBI:58349"/>
        <dbReference type="ChEBI" id="CHEBI:68483"/>
        <dbReference type="ChEBI" id="CHEBI:70757"/>
        <dbReference type="EC" id="1.3.1.98"/>
    </reaction>
</comment>
<evidence type="ECO:0000256" key="6">
    <source>
        <dbReference type="ARBA" id="ARBA00022618"/>
    </source>
</evidence>
<evidence type="ECO:0000256" key="1">
    <source>
        <dbReference type="ARBA" id="ARBA00001974"/>
    </source>
</evidence>
<evidence type="ECO:0000256" key="8">
    <source>
        <dbReference type="ARBA" id="ARBA00022827"/>
    </source>
</evidence>
<proteinExistence type="inferred from homology"/>
<name>A0ABV3X280_9FIRM</name>
<evidence type="ECO:0000313" key="18">
    <source>
        <dbReference type="EMBL" id="MEX5284302.1"/>
    </source>
</evidence>
<evidence type="ECO:0000256" key="5">
    <source>
        <dbReference type="ARBA" id="ARBA00022490"/>
    </source>
</evidence>
<dbReference type="SUPFAM" id="SSF56176">
    <property type="entry name" value="FAD-binding/transporter-associated domain-like"/>
    <property type="match status" value="1"/>
</dbReference>
<dbReference type="Proteomes" id="UP001559623">
    <property type="component" value="Unassembled WGS sequence"/>
</dbReference>
<keyword evidence="6 16" id="KW-0132">Cell division</keyword>
<gene>
    <name evidence="16 18" type="primary">murB</name>
    <name evidence="18" type="ORF">QCO44_01410</name>
</gene>
<organism evidence="18 19">
    <name type="scientific">Selenomonas sputigena</name>
    <dbReference type="NCBI Taxonomy" id="69823"/>
    <lineage>
        <taxon>Bacteria</taxon>
        <taxon>Bacillati</taxon>
        <taxon>Bacillota</taxon>
        <taxon>Negativicutes</taxon>
        <taxon>Selenomonadales</taxon>
        <taxon>Selenomonadaceae</taxon>
        <taxon>Selenomonas</taxon>
    </lineage>
</organism>
<comment type="caution">
    <text evidence="18">The sequence shown here is derived from an EMBL/GenBank/DDBJ whole genome shotgun (WGS) entry which is preliminary data.</text>
</comment>
<dbReference type="EMBL" id="JARVLH010000001">
    <property type="protein sequence ID" value="MEX5284302.1"/>
    <property type="molecule type" value="Genomic_DNA"/>
</dbReference>
<dbReference type="Gene3D" id="3.30.465.10">
    <property type="match status" value="1"/>
</dbReference>
<keyword evidence="9 16" id="KW-0521">NADP</keyword>
<evidence type="ECO:0000256" key="3">
    <source>
        <dbReference type="ARBA" id="ARBA00004496"/>
    </source>
</evidence>
<dbReference type="Gene3D" id="3.90.78.10">
    <property type="entry name" value="UDP-N-acetylenolpyruvoylglucosamine reductase, C-terminal domain"/>
    <property type="match status" value="1"/>
</dbReference>
<evidence type="ECO:0000256" key="14">
    <source>
        <dbReference type="ARBA" id="ARBA00023316"/>
    </source>
</evidence>
<keyword evidence="11 16" id="KW-0573">Peptidoglycan synthesis</keyword>
<protein>
    <recommendedName>
        <fullName evidence="16">UDP-N-acetylenolpyruvoylglucosamine reductase</fullName>
        <ecNumber evidence="16">1.3.1.98</ecNumber>
    </recommendedName>
    <alternativeName>
        <fullName evidence="16">UDP-N-acetylmuramate dehydrogenase</fullName>
    </alternativeName>
</protein>
<keyword evidence="12 16" id="KW-0560">Oxidoreductase</keyword>
<keyword evidence="8 16" id="KW-0274">FAD</keyword>
<comment type="subcellular location">
    <subcellularLocation>
        <location evidence="3 16">Cytoplasm</location>
    </subcellularLocation>
</comment>
<keyword evidence="10 16" id="KW-0133">Cell shape</keyword>
<evidence type="ECO:0000256" key="4">
    <source>
        <dbReference type="ARBA" id="ARBA00004752"/>
    </source>
</evidence>
<dbReference type="InterPro" id="IPR016167">
    <property type="entry name" value="FAD-bd_PCMH_sub1"/>
</dbReference>
<dbReference type="GO" id="GO:0008762">
    <property type="term" value="F:UDP-N-acetylmuramate dehydrogenase activity"/>
    <property type="evidence" value="ECO:0007669"/>
    <property type="project" value="UniProtKB-EC"/>
</dbReference>
<evidence type="ECO:0000256" key="7">
    <source>
        <dbReference type="ARBA" id="ARBA00022630"/>
    </source>
</evidence>
<dbReference type="Gene3D" id="3.30.43.10">
    <property type="entry name" value="Uridine Diphospho-n-acetylenolpyruvylglucosamine Reductase, domain 2"/>
    <property type="match status" value="1"/>
</dbReference>
<dbReference type="PROSITE" id="PS51387">
    <property type="entry name" value="FAD_PCMH"/>
    <property type="match status" value="1"/>
</dbReference>
<evidence type="ECO:0000256" key="2">
    <source>
        <dbReference type="ARBA" id="ARBA00003921"/>
    </source>
</evidence>